<feature type="region of interest" description="Disordered" evidence="1">
    <location>
        <begin position="133"/>
        <end position="207"/>
    </location>
</feature>
<evidence type="ECO:0000313" key="3">
    <source>
        <dbReference type="Proteomes" id="UP000053237"/>
    </source>
</evidence>
<dbReference type="EMBL" id="CAIX01000502">
    <property type="protein sequence ID" value="CCI50440.1"/>
    <property type="molecule type" value="Genomic_DNA"/>
</dbReference>
<dbReference type="AlphaFoldDB" id="A0A024GVN8"/>
<sequence length="207" mass="23622">MKHIAVQWMGVIAFMMINSSRQMDKQGQVSGKGVDENIEEHEVIELFGELLKHANDNSEVAVGVWRILQYYKAVEDKKPDNERIRYLEDKEYMEALMSLALFFKVKLPESNLAKNDLTLDVLLQITHKARSVLEKDSEHTSASNKSTSSSSRGEGRRLREITEADGDKRQDVLSLPSTRLEETSASACRKNIKSSKERKGGKENWRH</sequence>
<comment type="caution">
    <text evidence="2">The sequence shown here is derived from an EMBL/GenBank/DDBJ whole genome shotgun (WGS) entry which is preliminary data.</text>
</comment>
<reference evidence="2 3" key="1">
    <citation type="submission" date="2012-05" db="EMBL/GenBank/DDBJ databases">
        <title>Recombination and specialization in a pathogen metapopulation.</title>
        <authorList>
            <person name="Gardiner A."/>
            <person name="Kemen E."/>
            <person name="Schultz-Larsen T."/>
            <person name="MacLean D."/>
            <person name="Van Oosterhout C."/>
            <person name="Jones J.D.G."/>
        </authorList>
    </citation>
    <scope>NUCLEOTIDE SEQUENCE [LARGE SCALE GENOMIC DNA]</scope>
    <source>
        <strain evidence="2 3">Ac Nc2</strain>
    </source>
</reference>
<proteinExistence type="predicted"/>
<keyword evidence="3" id="KW-1185">Reference proteome</keyword>
<feature type="compositionally biased region" description="Low complexity" evidence="1">
    <location>
        <begin position="140"/>
        <end position="151"/>
    </location>
</feature>
<accession>A0A024GVN8</accession>
<gene>
    <name evidence="2" type="ORF">BN9_121920</name>
</gene>
<evidence type="ECO:0000313" key="2">
    <source>
        <dbReference type="EMBL" id="CCI50440.1"/>
    </source>
</evidence>
<feature type="compositionally biased region" description="Basic and acidic residues" evidence="1">
    <location>
        <begin position="194"/>
        <end position="207"/>
    </location>
</feature>
<dbReference type="InParanoid" id="A0A024GVN8"/>
<dbReference type="Proteomes" id="UP000053237">
    <property type="component" value="Unassembled WGS sequence"/>
</dbReference>
<feature type="compositionally biased region" description="Basic and acidic residues" evidence="1">
    <location>
        <begin position="153"/>
        <end position="171"/>
    </location>
</feature>
<protein>
    <submittedName>
        <fullName evidence="2">Uncharacterized protein</fullName>
    </submittedName>
</protein>
<evidence type="ECO:0000256" key="1">
    <source>
        <dbReference type="SAM" id="MobiDB-lite"/>
    </source>
</evidence>
<organism evidence="2 3">
    <name type="scientific">Albugo candida</name>
    <dbReference type="NCBI Taxonomy" id="65357"/>
    <lineage>
        <taxon>Eukaryota</taxon>
        <taxon>Sar</taxon>
        <taxon>Stramenopiles</taxon>
        <taxon>Oomycota</taxon>
        <taxon>Peronosporomycetes</taxon>
        <taxon>Albuginales</taxon>
        <taxon>Albuginaceae</taxon>
        <taxon>Albugo</taxon>
    </lineage>
</organism>
<name>A0A024GVN8_9STRA</name>